<organism evidence="1 2">
    <name type="scientific">Kaistia defluvii</name>
    <dbReference type="NCBI Taxonomy" id="410841"/>
    <lineage>
        <taxon>Bacteria</taxon>
        <taxon>Pseudomonadati</taxon>
        <taxon>Pseudomonadota</taxon>
        <taxon>Alphaproteobacteria</taxon>
        <taxon>Hyphomicrobiales</taxon>
        <taxon>Kaistiaceae</taxon>
        <taxon>Kaistia</taxon>
    </lineage>
</organism>
<proteinExistence type="predicted"/>
<dbReference type="Proteomes" id="UP001549321">
    <property type="component" value="Unassembled WGS sequence"/>
</dbReference>
<dbReference type="EMBL" id="JBEPSM010000003">
    <property type="protein sequence ID" value="MET4635878.1"/>
    <property type="molecule type" value="Genomic_DNA"/>
</dbReference>
<evidence type="ECO:0000313" key="1">
    <source>
        <dbReference type="EMBL" id="MET4635878.1"/>
    </source>
</evidence>
<comment type="caution">
    <text evidence="1">The sequence shown here is derived from an EMBL/GenBank/DDBJ whole genome shotgun (WGS) entry which is preliminary data.</text>
</comment>
<name>A0ABV2R5A5_9HYPH</name>
<dbReference type="RefSeq" id="WP_354553420.1">
    <property type="nucleotide sequence ID" value="NZ_JBEPSM010000003.1"/>
</dbReference>
<protein>
    <submittedName>
        <fullName evidence="1">Uncharacterized protein</fullName>
    </submittedName>
</protein>
<gene>
    <name evidence="1" type="ORF">ABIE08_003829</name>
</gene>
<evidence type="ECO:0000313" key="2">
    <source>
        <dbReference type="Proteomes" id="UP001549321"/>
    </source>
</evidence>
<reference evidence="1 2" key="1">
    <citation type="submission" date="2024-06" db="EMBL/GenBank/DDBJ databases">
        <title>Sorghum-associated microbial communities from plants grown in Nebraska, USA.</title>
        <authorList>
            <person name="Schachtman D."/>
        </authorList>
    </citation>
    <scope>NUCLEOTIDE SEQUENCE [LARGE SCALE GENOMIC DNA]</scope>
    <source>
        <strain evidence="1 2">3207</strain>
    </source>
</reference>
<keyword evidence="2" id="KW-1185">Reference proteome</keyword>
<sequence>MSTIVIEKFVDGICVEELKLPVAPLKFLAGLLPSQAHRELQRHGIDVDALLNDRDAAADEQWLEVQEGSVAKRVRIRADRDGPDGQAGCADR</sequence>
<accession>A0ABV2R5A5</accession>